<feature type="transmembrane region" description="Helical" evidence="1">
    <location>
        <begin position="40"/>
        <end position="63"/>
    </location>
</feature>
<evidence type="ECO:0000313" key="3">
    <source>
        <dbReference type="Proteomes" id="UP000326565"/>
    </source>
</evidence>
<name>A0A5N5XAV6_9EURO</name>
<evidence type="ECO:0000313" key="2">
    <source>
        <dbReference type="EMBL" id="KAB8077811.1"/>
    </source>
</evidence>
<dbReference type="EMBL" id="ML732164">
    <property type="protein sequence ID" value="KAB8077811.1"/>
    <property type="molecule type" value="Genomic_DNA"/>
</dbReference>
<gene>
    <name evidence="2" type="ORF">BDV29DRAFT_35847</name>
</gene>
<reference evidence="2 3" key="1">
    <citation type="submission" date="2019-04" db="EMBL/GenBank/DDBJ databases">
        <title>Friends and foes A comparative genomics study of 23 Aspergillus species from section Flavi.</title>
        <authorList>
            <consortium name="DOE Joint Genome Institute"/>
            <person name="Kjaerbolling I."/>
            <person name="Vesth T."/>
            <person name="Frisvad J.C."/>
            <person name="Nybo J.L."/>
            <person name="Theobald S."/>
            <person name="Kildgaard S."/>
            <person name="Isbrandt T."/>
            <person name="Kuo A."/>
            <person name="Sato A."/>
            <person name="Lyhne E.K."/>
            <person name="Kogle M.E."/>
            <person name="Wiebenga A."/>
            <person name="Kun R.S."/>
            <person name="Lubbers R.J."/>
            <person name="Makela M.R."/>
            <person name="Barry K."/>
            <person name="Chovatia M."/>
            <person name="Clum A."/>
            <person name="Daum C."/>
            <person name="Haridas S."/>
            <person name="He G."/>
            <person name="LaButti K."/>
            <person name="Lipzen A."/>
            <person name="Mondo S."/>
            <person name="Riley R."/>
            <person name="Salamov A."/>
            <person name="Simmons B.A."/>
            <person name="Magnuson J.K."/>
            <person name="Henrissat B."/>
            <person name="Mortensen U.H."/>
            <person name="Larsen T.O."/>
            <person name="Devries R.P."/>
            <person name="Grigoriev I.V."/>
            <person name="Machida M."/>
            <person name="Baker S.E."/>
            <person name="Andersen M.R."/>
        </authorList>
    </citation>
    <scope>NUCLEOTIDE SEQUENCE [LARGE SCALE GENOMIC DNA]</scope>
    <source>
        <strain evidence="2 3">CBS 151.66</strain>
    </source>
</reference>
<keyword evidence="1" id="KW-0472">Membrane</keyword>
<protein>
    <submittedName>
        <fullName evidence="2">Uncharacterized protein</fullName>
    </submittedName>
</protein>
<dbReference type="Proteomes" id="UP000326565">
    <property type="component" value="Unassembled WGS sequence"/>
</dbReference>
<accession>A0A5N5XAV6</accession>
<organism evidence="2 3">
    <name type="scientific">Aspergillus leporis</name>
    <dbReference type="NCBI Taxonomy" id="41062"/>
    <lineage>
        <taxon>Eukaryota</taxon>
        <taxon>Fungi</taxon>
        <taxon>Dikarya</taxon>
        <taxon>Ascomycota</taxon>
        <taxon>Pezizomycotina</taxon>
        <taxon>Eurotiomycetes</taxon>
        <taxon>Eurotiomycetidae</taxon>
        <taxon>Eurotiales</taxon>
        <taxon>Aspergillaceae</taxon>
        <taxon>Aspergillus</taxon>
        <taxon>Aspergillus subgen. Circumdati</taxon>
    </lineage>
</organism>
<keyword evidence="1" id="KW-0812">Transmembrane</keyword>
<evidence type="ECO:0000256" key="1">
    <source>
        <dbReference type="SAM" id="Phobius"/>
    </source>
</evidence>
<proteinExistence type="predicted"/>
<sequence length="113" mass="13464">MLYCIKSLHHYMAFHFVRFSDEFLTFYALQIDTNSYSFSLFLSLFSLFAIFVGFRYLPFWFFLRCNILWWRVRHYILFPSLTSSFRDLSNSTLAEGDVPSLRISNTSGHRCVA</sequence>
<dbReference type="AlphaFoldDB" id="A0A5N5XAV6"/>
<keyword evidence="1" id="KW-1133">Transmembrane helix</keyword>
<keyword evidence="3" id="KW-1185">Reference proteome</keyword>